<evidence type="ECO:0000313" key="2">
    <source>
        <dbReference type="Proteomes" id="UP001058124"/>
    </source>
</evidence>
<comment type="caution">
    <text evidence="1">The sequence shown here is derived from an EMBL/GenBank/DDBJ whole genome shotgun (WGS) entry which is preliminary data.</text>
</comment>
<name>A0AAV5MX05_9GAMM</name>
<proteinExistence type="predicted"/>
<dbReference type="EMBL" id="BRLH01000001">
    <property type="protein sequence ID" value="GKX54356.1"/>
    <property type="molecule type" value="Genomic_DNA"/>
</dbReference>
<accession>A0AAV5MX05</accession>
<evidence type="ECO:0000313" key="1">
    <source>
        <dbReference type="EMBL" id="GKX54356.1"/>
    </source>
</evidence>
<keyword evidence="2" id="KW-1185">Reference proteome</keyword>
<gene>
    <name evidence="1" type="ORF">SOASR030_04680</name>
</gene>
<dbReference type="AlphaFoldDB" id="A0AAV5MX05"/>
<dbReference type="Proteomes" id="UP001058124">
    <property type="component" value="Unassembled WGS sequence"/>
</dbReference>
<protein>
    <submittedName>
        <fullName evidence="1">Uncharacterized protein</fullName>
    </submittedName>
</protein>
<organism evidence="1 2">
    <name type="scientific">Leminorella grimontii</name>
    <dbReference type="NCBI Taxonomy" id="82981"/>
    <lineage>
        <taxon>Bacteria</taxon>
        <taxon>Pseudomonadati</taxon>
        <taxon>Pseudomonadota</taxon>
        <taxon>Gammaproteobacteria</taxon>
        <taxon>Enterobacterales</taxon>
        <taxon>Budviciaceae</taxon>
        <taxon>Leminorella</taxon>
    </lineage>
</organism>
<reference evidence="1" key="1">
    <citation type="submission" date="2022-06" db="EMBL/GenBank/DDBJ databases">
        <title>Draft genome sequences of Leminorella grimontii str. JCM5902.</title>
        <authorList>
            <person name="Wakabayashi Y."/>
            <person name="Kojima K."/>
        </authorList>
    </citation>
    <scope>NUCLEOTIDE SEQUENCE</scope>
    <source>
        <strain evidence="1">JCM 5902</strain>
    </source>
</reference>
<sequence>MAQKQELTDAQKSWFRQLANHELGERYLMGQGIPYRRIESWNLTIKRFDTPPSGAQDLAPTQPGFGIYPGYSPKF</sequence>